<evidence type="ECO:0000259" key="6">
    <source>
        <dbReference type="Pfam" id="PF00361"/>
    </source>
</evidence>
<evidence type="ECO:0000256" key="4">
    <source>
        <dbReference type="ARBA" id="ARBA00023136"/>
    </source>
</evidence>
<feature type="transmembrane region" description="Helical" evidence="5">
    <location>
        <begin position="35"/>
        <end position="54"/>
    </location>
</feature>
<feature type="transmembrane region" description="Helical" evidence="5">
    <location>
        <begin position="122"/>
        <end position="138"/>
    </location>
</feature>
<keyword evidence="3 5" id="KW-1133">Transmembrane helix</keyword>
<feature type="transmembrane region" description="Helical" evidence="5">
    <location>
        <begin position="194"/>
        <end position="216"/>
    </location>
</feature>
<comment type="caution">
    <text evidence="7">The sequence shown here is derived from an EMBL/GenBank/DDBJ whole genome shotgun (WGS) entry which is preliminary data.</text>
</comment>
<feature type="transmembrane region" description="Helical" evidence="5">
    <location>
        <begin position="6"/>
        <end position="28"/>
    </location>
</feature>
<accession>X1ARF9</accession>
<keyword evidence="4 5" id="KW-0472">Membrane</keyword>
<evidence type="ECO:0000256" key="1">
    <source>
        <dbReference type="ARBA" id="ARBA00004141"/>
    </source>
</evidence>
<comment type="subcellular location">
    <subcellularLocation>
        <location evidence="1">Membrane</location>
        <topology evidence="1">Multi-pass membrane protein</topology>
    </subcellularLocation>
</comment>
<feature type="transmembrane region" description="Helical" evidence="5">
    <location>
        <begin position="150"/>
        <end position="174"/>
    </location>
</feature>
<feature type="transmembrane region" description="Helical" evidence="5">
    <location>
        <begin position="74"/>
        <end position="92"/>
    </location>
</feature>
<feature type="domain" description="NADH:quinone oxidoreductase/Mrp antiporter transmembrane" evidence="6">
    <location>
        <begin position="117"/>
        <end position="393"/>
    </location>
</feature>
<dbReference type="AlphaFoldDB" id="X1ARF9"/>
<evidence type="ECO:0000256" key="5">
    <source>
        <dbReference type="SAM" id="Phobius"/>
    </source>
</evidence>
<dbReference type="EMBL" id="BART01000405">
    <property type="protein sequence ID" value="GAG71917.1"/>
    <property type="molecule type" value="Genomic_DNA"/>
</dbReference>
<name>X1ARF9_9ZZZZ</name>
<evidence type="ECO:0000313" key="7">
    <source>
        <dbReference type="EMBL" id="GAG71917.1"/>
    </source>
</evidence>
<feature type="transmembrane region" description="Helical" evidence="5">
    <location>
        <begin position="321"/>
        <end position="339"/>
    </location>
</feature>
<dbReference type="InterPro" id="IPR001750">
    <property type="entry name" value="ND/Mrp_TM"/>
</dbReference>
<reference evidence="7" key="1">
    <citation type="journal article" date="2014" name="Front. Microbiol.">
        <title>High frequency of phylogenetically diverse reductive dehalogenase-homologous genes in deep subseafloor sedimentary metagenomes.</title>
        <authorList>
            <person name="Kawai M."/>
            <person name="Futagami T."/>
            <person name="Toyoda A."/>
            <person name="Takaki Y."/>
            <person name="Nishi S."/>
            <person name="Hori S."/>
            <person name="Arai W."/>
            <person name="Tsubouchi T."/>
            <person name="Morono Y."/>
            <person name="Uchiyama I."/>
            <person name="Ito T."/>
            <person name="Fujiyama A."/>
            <person name="Inagaki F."/>
            <person name="Takami H."/>
        </authorList>
    </citation>
    <scope>NUCLEOTIDE SEQUENCE</scope>
    <source>
        <strain evidence="7">Expedition CK06-06</strain>
    </source>
</reference>
<dbReference type="PANTHER" id="PTHR22773">
    <property type="entry name" value="NADH DEHYDROGENASE"/>
    <property type="match status" value="1"/>
</dbReference>
<feature type="transmembrane region" description="Helical" evidence="5">
    <location>
        <begin position="459"/>
        <end position="482"/>
    </location>
</feature>
<keyword evidence="2 5" id="KW-0812">Transmembrane</keyword>
<feature type="transmembrane region" description="Helical" evidence="5">
    <location>
        <begin position="364"/>
        <end position="387"/>
    </location>
</feature>
<protein>
    <recommendedName>
        <fullName evidence="6">NADH:quinone oxidoreductase/Mrp antiporter transmembrane domain-containing protein</fullName>
    </recommendedName>
</protein>
<feature type="transmembrane region" description="Helical" evidence="5">
    <location>
        <begin position="407"/>
        <end position="426"/>
    </location>
</feature>
<dbReference type="GO" id="GO:0016020">
    <property type="term" value="C:membrane"/>
    <property type="evidence" value="ECO:0007669"/>
    <property type="project" value="UniProtKB-SubCell"/>
</dbReference>
<evidence type="ECO:0000256" key="2">
    <source>
        <dbReference type="ARBA" id="ARBA00022692"/>
    </source>
</evidence>
<gene>
    <name evidence="7" type="ORF">S01H4_01991</name>
</gene>
<evidence type="ECO:0000256" key="3">
    <source>
        <dbReference type="ARBA" id="ARBA00022989"/>
    </source>
</evidence>
<proteinExistence type="predicted"/>
<feature type="transmembrane region" description="Helical" evidence="5">
    <location>
        <begin position="290"/>
        <end position="309"/>
    </location>
</feature>
<organism evidence="7">
    <name type="scientific">marine sediment metagenome</name>
    <dbReference type="NCBI Taxonomy" id="412755"/>
    <lineage>
        <taxon>unclassified sequences</taxon>
        <taxon>metagenomes</taxon>
        <taxon>ecological metagenomes</taxon>
    </lineage>
</organism>
<sequence>MSIDFSLIIPELLILSSFLFVLLLLVFSSVTKLRWLSYSCILVVIAAMALTFVFKDRMGIVSDNFLEVSKISNFFRYLFLFSGAGLLISLIVSKVEKPGIYALILISIFGAMSLGLSSNLLSLLMFLEIVTVSSYFIPTLKFEKIDWLSYLRYVIFGIISTFLFIYLFSFIYGISGSLSLNVNFTNIDINKVNILLIIVHIVIMVIMSIRLSLFPFHILFPSLAKDSGFFTTLFFSILVIPANLLVFKEIFEKYNFLDFKFTIYIILLFLCLTILFFNIAAIYQKNIWKFLAFSNVVQICFIIIDYYLFPPLEELSGITPYLPIYLISTSALIIGLETYRKYKLKTNWVDFLEDIKGAIRTAPVLTFSLSVILISLIGIPGTAGFLIKQSFISFINVGIKFEGITGFAISISIFLIINYLIIFYYYGRIILSMWSKPKTDIYLKSKKVKLNLFEESSPYLLSLAFIILCSIIILALGIYGIINPTLSKILFPLFK</sequence>
<feature type="transmembrane region" description="Helical" evidence="5">
    <location>
        <begin position="261"/>
        <end position="283"/>
    </location>
</feature>
<feature type="transmembrane region" description="Helical" evidence="5">
    <location>
        <begin position="99"/>
        <end position="116"/>
    </location>
</feature>
<dbReference type="Pfam" id="PF00361">
    <property type="entry name" value="Proton_antipo_M"/>
    <property type="match status" value="1"/>
</dbReference>
<feature type="transmembrane region" description="Helical" evidence="5">
    <location>
        <begin position="228"/>
        <end position="246"/>
    </location>
</feature>